<evidence type="ECO:0000313" key="2">
    <source>
        <dbReference type="Proteomes" id="UP000221438"/>
    </source>
</evidence>
<protein>
    <submittedName>
        <fullName evidence="1">Uncharacterized protein</fullName>
    </submittedName>
</protein>
<organism evidence="1 2">
    <name type="scientific">Bacillus cereus</name>
    <dbReference type="NCBI Taxonomy" id="1396"/>
    <lineage>
        <taxon>Bacteria</taxon>
        <taxon>Bacillati</taxon>
        <taxon>Bacillota</taxon>
        <taxon>Bacilli</taxon>
        <taxon>Bacillales</taxon>
        <taxon>Bacillaceae</taxon>
        <taxon>Bacillus</taxon>
        <taxon>Bacillus cereus group</taxon>
    </lineage>
</organism>
<name>A0A2C0EHH5_BACCE</name>
<dbReference type="InterPro" id="IPR046723">
    <property type="entry name" value="DUF6615"/>
</dbReference>
<reference evidence="1 2" key="1">
    <citation type="submission" date="2017-09" db="EMBL/GenBank/DDBJ databases">
        <title>Large-scale bioinformatics analysis of Bacillus genomes uncovers conserved roles of natural products in bacterial physiology.</title>
        <authorList>
            <consortium name="Agbiome Team Llc"/>
            <person name="Bleich R.M."/>
            <person name="Grubbs K.J."/>
            <person name="Santa Maria K.C."/>
            <person name="Allen S.E."/>
            <person name="Farag S."/>
            <person name="Shank E.A."/>
            <person name="Bowers A."/>
        </authorList>
    </citation>
    <scope>NUCLEOTIDE SEQUENCE [LARGE SCALE GENOMIC DNA]</scope>
    <source>
        <strain evidence="1 2">AFS046104</strain>
    </source>
</reference>
<sequence>MDLCHLLKKESKELYNTMKIAQEIDIKLQEETLTELMLINLKSSIQNMGLNTKIKQCNKSDEFKTGTDFLWFVGSNKKKSWVAFYIQAKKLRGDQKYFLKHNYKNKTGNESAPIIRQVDKLIAAAQDIHLGNKDRLKAIPIYCFYNYLNDETLKTANYLDVDDFRHISKEKGEFSFTYTSAYHVCSLLNQAYPPIKEKHRNTFSFSELKGLPIYTLFCNTNTNQSWATGLFTAYQNVHNTLFGDRHSNFRFFLSHNEYIFQELPPFVESLIEDSKDTSGKYDEKDLPSYIMVTDED</sequence>
<dbReference type="AlphaFoldDB" id="A0A2C0EHH5"/>
<dbReference type="Pfam" id="PF20320">
    <property type="entry name" value="DUF6615"/>
    <property type="match status" value="1"/>
</dbReference>
<dbReference type="RefSeq" id="WP_098774772.1">
    <property type="nucleotide sequence ID" value="NZ_NUJQ01000041.1"/>
</dbReference>
<proteinExistence type="predicted"/>
<evidence type="ECO:0000313" key="1">
    <source>
        <dbReference type="EMBL" id="PGQ05933.1"/>
    </source>
</evidence>
<dbReference type="EMBL" id="NUJQ01000041">
    <property type="protein sequence ID" value="PGQ05933.1"/>
    <property type="molecule type" value="Genomic_DNA"/>
</dbReference>
<comment type="caution">
    <text evidence="1">The sequence shown here is derived from an EMBL/GenBank/DDBJ whole genome shotgun (WGS) entry which is preliminary data.</text>
</comment>
<gene>
    <name evidence="1" type="ORF">COA08_23570</name>
</gene>
<accession>A0A2C0EHH5</accession>
<dbReference type="Proteomes" id="UP000221438">
    <property type="component" value="Unassembled WGS sequence"/>
</dbReference>